<proteinExistence type="predicted"/>
<dbReference type="InterPro" id="IPR003609">
    <property type="entry name" value="Pan_app"/>
</dbReference>
<dbReference type="PROSITE" id="PS50948">
    <property type="entry name" value="PAN"/>
    <property type="match status" value="1"/>
</dbReference>
<protein>
    <recommendedName>
        <fullName evidence="1">Apple domain-containing protein</fullName>
    </recommendedName>
</protein>
<evidence type="ECO:0000313" key="2">
    <source>
        <dbReference type="EMBL" id="KAK7104782.1"/>
    </source>
</evidence>
<evidence type="ECO:0000259" key="1">
    <source>
        <dbReference type="PROSITE" id="PS50948"/>
    </source>
</evidence>
<organism evidence="2 3">
    <name type="scientific">Littorina saxatilis</name>
    <dbReference type="NCBI Taxonomy" id="31220"/>
    <lineage>
        <taxon>Eukaryota</taxon>
        <taxon>Metazoa</taxon>
        <taxon>Spiralia</taxon>
        <taxon>Lophotrochozoa</taxon>
        <taxon>Mollusca</taxon>
        <taxon>Gastropoda</taxon>
        <taxon>Caenogastropoda</taxon>
        <taxon>Littorinimorpha</taxon>
        <taxon>Littorinoidea</taxon>
        <taxon>Littorinidae</taxon>
        <taxon>Littorina</taxon>
    </lineage>
</organism>
<name>A0AAN9BFX3_9CAEN</name>
<feature type="domain" description="Apple" evidence="1">
    <location>
        <begin position="148"/>
        <end position="228"/>
    </location>
</feature>
<keyword evidence="3" id="KW-1185">Reference proteome</keyword>
<gene>
    <name evidence="2" type="ORF">V1264_019444</name>
</gene>
<comment type="caution">
    <text evidence="2">The sequence shown here is derived from an EMBL/GenBank/DDBJ whole genome shotgun (WGS) entry which is preliminary data.</text>
</comment>
<sequence length="229" mass="24263">MCIPVHGHEHSICVQYPNLLNQQSTTELTTTTTTSTVPVTTTSTVPVTTTSTVPVTTTSTVPVTTTSTVPVTTTSTVPVTTTSTVPVTTTSTVPVTTTSTVPVIEKTCTMDQDCPAGTNTDCYQGLCLCVFGFQYSVSRDACVDFTVCEATDPARTTYLTYPGGGITGHNDYETYGTPEECMAICANDSTCHNFERGLSTGRCYYTSVGPTPANWGADSGWVTYQKNCA</sequence>
<dbReference type="AlphaFoldDB" id="A0AAN9BFX3"/>
<reference evidence="2 3" key="1">
    <citation type="submission" date="2024-02" db="EMBL/GenBank/DDBJ databases">
        <title>Chromosome-scale genome assembly of the rough periwinkle Littorina saxatilis.</title>
        <authorList>
            <person name="De Jode A."/>
            <person name="Faria R."/>
            <person name="Formenti G."/>
            <person name="Sims Y."/>
            <person name="Smith T.P."/>
            <person name="Tracey A."/>
            <person name="Wood J.M.D."/>
            <person name="Zagrodzka Z.B."/>
            <person name="Johannesson K."/>
            <person name="Butlin R.K."/>
            <person name="Leder E.H."/>
        </authorList>
    </citation>
    <scope>NUCLEOTIDE SEQUENCE [LARGE SCALE GENOMIC DNA]</scope>
    <source>
        <strain evidence="2">Snail1</strain>
        <tissue evidence="2">Muscle</tissue>
    </source>
</reference>
<evidence type="ECO:0000313" key="3">
    <source>
        <dbReference type="Proteomes" id="UP001374579"/>
    </source>
</evidence>
<accession>A0AAN9BFX3</accession>
<dbReference type="SUPFAM" id="SSF57414">
    <property type="entry name" value="Hairpin loop containing domain-like"/>
    <property type="match status" value="1"/>
</dbReference>
<dbReference type="Proteomes" id="UP001374579">
    <property type="component" value="Unassembled WGS sequence"/>
</dbReference>
<dbReference type="EMBL" id="JBAMIC010000008">
    <property type="protein sequence ID" value="KAK7104782.1"/>
    <property type="molecule type" value="Genomic_DNA"/>
</dbReference>